<proteinExistence type="inferred from homology"/>
<dbReference type="Gene3D" id="1.10.1470.10">
    <property type="entry name" value="YjbJ"/>
    <property type="match status" value="1"/>
</dbReference>
<comment type="similarity">
    <text evidence="1">Belongs to the UPF0337 (CsbD) family.</text>
</comment>
<dbReference type="Pfam" id="PF05532">
    <property type="entry name" value="CsbD"/>
    <property type="match status" value="1"/>
</dbReference>
<dbReference type="InterPro" id="IPR036629">
    <property type="entry name" value="YjbJ_sf"/>
</dbReference>
<evidence type="ECO:0000256" key="1">
    <source>
        <dbReference type="ARBA" id="ARBA00009129"/>
    </source>
</evidence>
<feature type="region of interest" description="Disordered" evidence="2">
    <location>
        <begin position="1"/>
        <end position="61"/>
    </location>
</feature>
<evidence type="ECO:0000259" key="3">
    <source>
        <dbReference type="Pfam" id="PF05532"/>
    </source>
</evidence>
<name>A0A1I5AAU7_9PROT</name>
<keyword evidence="5" id="KW-1185">Reference proteome</keyword>
<dbReference type="OrthoDB" id="8564562at2"/>
<dbReference type="EMBL" id="FOVJ01000002">
    <property type="protein sequence ID" value="SFN59585.1"/>
    <property type="molecule type" value="Genomic_DNA"/>
</dbReference>
<dbReference type="SUPFAM" id="SSF69047">
    <property type="entry name" value="Hypothetical protein YjbJ"/>
    <property type="match status" value="1"/>
</dbReference>
<sequence length="61" mass="6382">MNKDQVKGTAKDVAGKVQEEAGRAAGNKEHEAKGLGKQVSGKAQKKYGDAKEAVKDAADKL</sequence>
<dbReference type="AlphaFoldDB" id="A0A1I5AAU7"/>
<dbReference type="Proteomes" id="UP000183107">
    <property type="component" value="Unassembled WGS sequence"/>
</dbReference>
<evidence type="ECO:0000256" key="2">
    <source>
        <dbReference type="SAM" id="MobiDB-lite"/>
    </source>
</evidence>
<feature type="compositionally biased region" description="Basic and acidic residues" evidence="2">
    <location>
        <begin position="1"/>
        <end position="34"/>
    </location>
</feature>
<feature type="domain" description="CsbD-like" evidence="3">
    <location>
        <begin position="4"/>
        <end position="56"/>
    </location>
</feature>
<dbReference type="RefSeq" id="WP_074795900.1">
    <property type="nucleotide sequence ID" value="NZ_FOVJ01000002.1"/>
</dbReference>
<organism evidence="4 5">
    <name type="scientific">Nitrosospira briensis</name>
    <dbReference type="NCBI Taxonomy" id="35799"/>
    <lineage>
        <taxon>Bacteria</taxon>
        <taxon>Pseudomonadati</taxon>
        <taxon>Pseudomonadota</taxon>
        <taxon>Betaproteobacteria</taxon>
        <taxon>Nitrosomonadales</taxon>
        <taxon>Nitrosomonadaceae</taxon>
        <taxon>Nitrosospira</taxon>
    </lineage>
</organism>
<feature type="compositionally biased region" description="Basic and acidic residues" evidence="2">
    <location>
        <begin position="46"/>
        <end position="61"/>
    </location>
</feature>
<dbReference type="InterPro" id="IPR008462">
    <property type="entry name" value="CsbD"/>
</dbReference>
<gene>
    <name evidence="4" type="ORF">SAMN05216386_1292</name>
</gene>
<protein>
    <submittedName>
        <fullName evidence="4">CsbD-like</fullName>
    </submittedName>
</protein>
<reference evidence="5" key="1">
    <citation type="submission" date="2016-10" db="EMBL/GenBank/DDBJ databases">
        <authorList>
            <person name="Varghese N."/>
        </authorList>
    </citation>
    <scope>NUCLEOTIDE SEQUENCE [LARGE SCALE GENOMIC DNA]</scope>
    <source>
        <strain evidence="5">Nsp8</strain>
    </source>
</reference>
<dbReference type="STRING" id="1266925.GCA_000619905_02342"/>
<accession>A0A1I5AAU7</accession>
<evidence type="ECO:0000313" key="4">
    <source>
        <dbReference type="EMBL" id="SFN59585.1"/>
    </source>
</evidence>
<evidence type="ECO:0000313" key="5">
    <source>
        <dbReference type="Proteomes" id="UP000183107"/>
    </source>
</evidence>